<dbReference type="PRINTS" id="PR00081">
    <property type="entry name" value="GDHRDH"/>
</dbReference>
<accession>A0A9P9E1A0</accession>
<dbReference type="InterPro" id="IPR002347">
    <property type="entry name" value="SDR_fam"/>
</dbReference>
<keyword evidence="3" id="KW-1185">Reference proteome</keyword>
<sequence length="279" mass="28603">MGSSNVIVIIGCGGMGLPVARSLGIGRQILLADFADTSLASAKTMLTGEGYSVSTAQVDVSNFDSVSKLATTASSIGHIEAIVHTAGAPPTGNSTRRIFETNLLGTANAIDAFISVAKHGTSLVVVSSMAGYLGPALEPELERHLATAPRDQLLSHSAIEIENSDASGPPKAYGLSKRGNLLRVQAAAADWGRVGARVNSVSPGVISTEMGRQEITSGSAVKFVLSSPAGRVGTPQDIVNAVVFLASPASSFIIGNDILVDGGVVASLKWPKPEVETNK</sequence>
<dbReference type="Gene3D" id="3.40.50.720">
    <property type="entry name" value="NAD(P)-binding Rossmann-like Domain"/>
    <property type="match status" value="1"/>
</dbReference>
<evidence type="ECO:0000313" key="3">
    <source>
        <dbReference type="Proteomes" id="UP000738349"/>
    </source>
</evidence>
<evidence type="ECO:0000256" key="1">
    <source>
        <dbReference type="ARBA" id="ARBA00006484"/>
    </source>
</evidence>
<dbReference type="InterPro" id="IPR036291">
    <property type="entry name" value="NAD(P)-bd_dom_sf"/>
</dbReference>
<dbReference type="CDD" id="cd05233">
    <property type="entry name" value="SDR_c"/>
    <property type="match status" value="1"/>
</dbReference>
<dbReference type="OrthoDB" id="5840532at2759"/>
<dbReference type="AlphaFoldDB" id="A0A9P9E1A0"/>
<proteinExistence type="inferred from homology"/>
<name>A0A9P9E1A0_9HYPO</name>
<reference evidence="2" key="1">
    <citation type="journal article" date="2021" name="Nat. Commun.">
        <title>Genetic determinants of endophytism in the Arabidopsis root mycobiome.</title>
        <authorList>
            <person name="Mesny F."/>
            <person name="Miyauchi S."/>
            <person name="Thiergart T."/>
            <person name="Pickel B."/>
            <person name="Atanasova L."/>
            <person name="Karlsson M."/>
            <person name="Huettel B."/>
            <person name="Barry K.W."/>
            <person name="Haridas S."/>
            <person name="Chen C."/>
            <person name="Bauer D."/>
            <person name="Andreopoulos W."/>
            <person name="Pangilinan J."/>
            <person name="LaButti K."/>
            <person name="Riley R."/>
            <person name="Lipzen A."/>
            <person name="Clum A."/>
            <person name="Drula E."/>
            <person name="Henrissat B."/>
            <person name="Kohler A."/>
            <person name="Grigoriev I.V."/>
            <person name="Martin F.M."/>
            <person name="Hacquard S."/>
        </authorList>
    </citation>
    <scope>NUCLEOTIDE SEQUENCE</scope>
    <source>
        <strain evidence="2">MPI-CAGE-AT-0147</strain>
    </source>
</reference>
<dbReference type="GO" id="GO:0016616">
    <property type="term" value="F:oxidoreductase activity, acting on the CH-OH group of donors, NAD or NADP as acceptor"/>
    <property type="evidence" value="ECO:0007669"/>
    <property type="project" value="TreeGrafter"/>
</dbReference>
<protein>
    <recommendedName>
        <fullName evidence="4">NAD(P)-binding protein</fullName>
    </recommendedName>
</protein>
<organism evidence="2 3">
    <name type="scientific">Dactylonectria macrodidyma</name>
    <dbReference type="NCBI Taxonomy" id="307937"/>
    <lineage>
        <taxon>Eukaryota</taxon>
        <taxon>Fungi</taxon>
        <taxon>Dikarya</taxon>
        <taxon>Ascomycota</taxon>
        <taxon>Pezizomycotina</taxon>
        <taxon>Sordariomycetes</taxon>
        <taxon>Hypocreomycetidae</taxon>
        <taxon>Hypocreales</taxon>
        <taxon>Nectriaceae</taxon>
        <taxon>Dactylonectria</taxon>
    </lineage>
</organism>
<evidence type="ECO:0008006" key="4">
    <source>
        <dbReference type="Google" id="ProtNLM"/>
    </source>
</evidence>
<dbReference type="SUPFAM" id="SSF51735">
    <property type="entry name" value="NAD(P)-binding Rossmann-fold domains"/>
    <property type="match status" value="1"/>
</dbReference>
<dbReference type="PANTHER" id="PTHR42760">
    <property type="entry name" value="SHORT-CHAIN DEHYDROGENASES/REDUCTASES FAMILY MEMBER"/>
    <property type="match status" value="1"/>
</dbReference>
<comment type="caution">
    <text evidence="2">The sequence shown here is derived from an EMBL/GenBank/DDBJ whole genome shotgun (WGS) entry which is preliminary data.</text>
</comment>
<dbReference type="Pfam" id="PF00106">
    <property type="entry name" value="adh_short"/>
    <property type="match status" value="1"/>
</dbReference>
<comment type="similarity">
    <text evidence="1">Belongs to the short-chain dehydrogenases/reductases (SDR) family.</text>
</comment>
<evidence type="ECO:0000313" key="2">
    <source>
        <dbReference type="EMBL" id="KAH7128902.1"/>
    </source>
</evidence>
<dbReference type="Pfam" id="PF13561">
    <property type="entry name" value="adh_short_C2"/>
    <property type="match status" value="1"/>
</dbReference>
<dbReference type="EMBL" id="JAGMUV010000018">
    <property type="protein sequence ID" value="KAH7128902.1"/>
    <property type="molecule type" value="Genomic_DNA"/>
</dbReference>
<dbReference type="Proteomes" id="UP000738349">
    <property type="component" value="Unassembled WGS sequence"/>
</dbReference>
<gene>
    <name evidence="2" type="ORF">EDB81DRAFT_906599</name>
</gene>